<dbReference type="Proteomes" id="UP000198864">
    <property type="component" value="Unassembled WGS sequence"/>
</dbReference>
<dbReference type="STRING" id="285676.GA0070561_3663"/>
<reference evidence="2 5" key="2">
    <citation type="submission" date="2018-03" db="EMBL/GenBank/DDBJ databases">
        <title>Genomic framework for the identification of Micromonospora saelicesensis and Micromonospora noduli.</title>
        <authorList>
            <person name="Riesco R."/>
            <person name="Trujillo M.E."/>
        </authorList>
    </citation>
    <scope>NUCLEOTIDE SEQUENCE [LARGE SCALE GENOMIC DNA]</scope>
    <source>
        <strain evidence="2 5">GAR05</strain>
    </source>
</reference>
<gene>
    <name evidence="3" type="ORF">GA0070561_3663</name>
    <name evidence="2" type="ORF">GAR05_02360</name>
</gene>
<keyword evidence="1" id="KW-1133">Transmembrane helix</keyword>
<organism evidence="3 4">
    <name type="scientific">Micromonospora saelicesensis</name>
    <dbReference type="NCBI Taxonomy" id="285676"/>
    <lineage>
        <taxon>Bacteria</taxon>
        <taxon>Bacillati</taxon>
        <taxon>Actinomycetota</taxon>
        <taxon>Actinomycetes</taxon>
        <taxon>Micromonosporales</taxon>
        <taxon>Micromonosporaceae</taxon>
        <taxon>Micromonospora</taxon>
    </lineage>
</organism>
<dbReference type="EMBL" id="FMCR01000003">
    <property type="protein sequence ID" value="SCF11311.1"/>
    <property type="molecule type" value="Genomic_DNA"/>
</dbReference>
<evidence type="ECO:0000313" key="4">
    <source>
        <dbReference type="Proteomes" id="UP000198864"/>
    </source>
</evidence>
<feature type="transmembrane region" description="Helical" evidence="1">
    <location>
        <begin position="149"/>
        <end position="167"/>
    </location>
</feature>
<proteinExistence type="predicted"/>
<protein>
    <recommendedName>
        <fullName evidence="6">Oligosaccharide repeat unit polymerase</fullName>
    </recommendedName>
</protein>
<dbReference type="Proteomes" id="UP000249334">
    <property type="component" value="Unassembled WGS sequence"/>
</dbReference>
<feature type="transmembrane region" description="Helical" evidence="1">
    <location>
        <begin position="117"/>
        <end position="137"/>
    </location>
</feature>
<feature type="transmembrane region" description="Helical" evidence="1">
    <location>
        <begin position="195"/>
        <end position="212"/>
    </location>
</feature>
<evidence type="ECO:0008006" key="6">
    <source>
        <dbReference type="Google" id="ProtNLM"/>
    </source>
</evidence>
<feature type="transmembrane region" description="Helical" evidence="1">
    <location>
        <begin position="303"/>
        <end position="327"/>
    </location>
</feature>
<accession>A0A1C4XT80</accession>
<evidence type="ECO:0000313" key="3">
    <source>
        <dbReference type="EMBL" id="SCF11311.1"/>
    </source>
</evidence>
<evidence type="ECO:0000256" key="1">
    <source>
        <dbReference type="SAM" id="Phobius"/>
    </source>
</evidence>
<keyword evidence="1" id="KW-0472">Membrane</keyword>
<sequence length="409" mass="43656">MIWFLRHYPITILVAAPYALLFVPMAVFNANPQTPFILRLLGAALIGTLLVETAAGAARPRPRWRPDITAVSASHCHLYLVARLVAVVSIAASITGARAGQGTIFTQLGDEVAASPVARVTALSAGWSYLAFALLLSSFLGGHAKRARVLGWIGLLVAGQIATAALTGITSPLFGFLSFVAGAGAICGLFRVREVVILGVVLLLAWPTLFAVRNDIRVEGGVSVADDVSAQDRMRLDLQLAHAAEYDVPVDVGQPGPSEFVRYGLVPRILDADRPTISTGALINQYLGGSATSSYSFLALGNVYFLVGWLGVPVYFAGWAALALLLLRARGAPGPIRLSLFCFVLAGPLLWSSGYPDAMIAFLQHTVAALPVFVLLLLLKKRMPGRHSVDRKSEVRLPLAADLRTTWRA</sequence>
<evidence type="ECO:0000313" key="2">
    <source>
        <dbReference type="EMBL" id="RAO00390.1"/>
    </source>
</evidence>
<name>A0A1C4XT80_9ACTN</name>
<dbReference type="EMBL" id="PXXW01000018">
    <property type="protein sequence ID" value="RAO00390.1"/>
    <property type="molecule type" value="Genomic_DNA"/>
</dbReference>
<evidence type="ECO:0000313" key="5">
    <source>
        <dbReference type="Proteomes" id="UP000249334"/>
    </source>
</evidence>
<feature type="transmembrane region" description="Helical" evidence="1">
    <location>
        <begin position="12"/>
        <end position="30"/>
    </location>
</feature>
<keyword evidence="5" id="KW-1185">Reference proteome</keyword>
<feature type="transmembrane region" description="Helical" evidence="1">
    <location>
        <begin position="173"/>
        <end position="190"/>
    </location>
</feature>
<keyword evidence="1" id="KW-0812">Transmembrane</keyword>
<reference evidence="3 4" key="1">
    <citation type="submission" date="2016-06" db="EMBL/GenBank/DDBJ databases">
        <authorList>
            <person name="Kjaerup R.B."/>
            <person name="Dalgaard T.S."/>
            <person name="Juul-Madsen H.R."/>
        </authorList>
    </citation>
    <scope>NUCLEOTIDE SEQUENCE [LARGE SCALE GENOMIC DNA]</scope>
    <source>
        <strain evidence="3 4">DSM 44871</strain>
    </source>
</reference>
<feature type="transmembrane region" description="Helical" evidence="1">
    <location>
        <begin position="334"/>
        <end position="352"/>
    </location>
</feature>
<feature type="transmembrane region" description="Helical" evidence="1">
    <location>
        <begin position="358"/>
        <end position="379"/>
    </location>
</feature>
<feature type="transmembrane region" description="Helical" evidence="1">
    <location>
        <begin position="78"/>
        <end position="97"/>
    </location>
</feature>
<dbReference type="AlphaFoldDB" id="A0A1C4XT80"/>
<feature type="transmembrane region" description="Helical" evidence="1">
    <location>
        <begin position="36"/>
        <end position="57"/>
    </location>
</feature>
<dbReference type="RefSeq" id="WP_091401483.1">
    <property type="nucleotide sequence ID" value="NZ_FMCR01000003.1"/>
</dbReference>